<dbReference type="AlphaFoldDB" id="A0A316AJD9"/>
<sequence length="150" mass="17023">MENQESKDQPKPTITVSILVEAPLSTVWDYWTQPKHIQGWNFASPDWHCPKASNELQEGGHFSYTMASKNGPEQFDFSGRYTAVVPLKSIAYTMDDDRNATVTFTELEAGIEVIETFEAENQNTLELQEMGWQSILKHFKAYVESQATAV</sequence>
<feature type="domain" description="Activator of Hsp90 ATPase homologue 1/2-like C-terminal" evidence="2">
    <location>
        <begin position="22"/>
        <end position="144"/>
    </location>
</feature>
<protein>
    <submittedName>
        <fullName evidence="3">Uncharacterized protein YndB with AHSA1/START domain</fullName>
    </submittedName>
</protein>
<dbReference type="InterPro" id="IPR013538">
    <property type="entry name" value="ASHA1/2-like_C"/>
</dbReference>
<organism evidence="3 4">
    <name type="scientific">Dyadobacter jejuensis</name>
    <dbReference type="NCBI Taxonomy" id="1082580"/>
    <lineage>
        <taxon>Bacteria</taxon>
        <taxon>Pseudomonadati</taxon>
        <taxon>Bacteroidota</taxon>
        <taxon>Cytophagia</taxon>
        <taxon>Cytophagales</taxon>
        <taxon>Spirosomataceae</taxon>
        <taxon>Dyadobacter</taxon>
    </lineage>
</organism>
<dbReference type="RefSeq" id="WP_109675012.1">
    <property type="nucleotide sequence ID" value="NZ_QGDT01000007.1"/>
</dbReference>
<dbReference type="EMBL" id="QGDT01000007">
    <property type="protein sequence ID" value="PWJ57349.1"/>
    <property type="molecule type" value="Genomic_DNA"/>
</dbReference>
<dbReference type="OrthoDB" id="384974at2"/>
<evidence type="ECO:0000259" key="2">
    <source>
        <dbReference type="Pfam" id="PF08327"/>
    </source>
</evidence>
<dbReference type="SUPFAM" id="SSF55961">
    <property type="entry name" value="Bet v1-like"/>
    <property type="match status" value="1"/>
</dbReference>
<keyword evidence="4" id="KW-1185">Reference proteome</keyword>
<evidence type="ECO:0000313" key="3">
    <source>
        <dbReference type="EMBL" id="PWJ57349.1"/>
    </source>
</evidence>
<evidence type="ECO:0000256" key="1">
    <source>
        <dbReference type="ARBA" id="ARBA00006817"/>
    </source>
</evidence>
<accession>A0A316AJD9</accession>
<comment type="caution">
    <text evidence="3">The sequence shown here is derived from an EMBL/GenBank/DDBJ whole genome shotgun (WGS) entry which is preliminary data.</text>
</comment>
<dbReference type="Proteomes" id="UP000245880">
    <property type="component" value="Unassembled WGS sequence"/>
</dbReference>
<comment type="similarity">
    <text evidence="1">Belongs to the AHA1 family.</text>
</comment>
<reference evidence="3 4" key="1">
    <citation type="submission" date="2018-03" db="EMBL/GenBank/DDBJ databases">
        <title>Genomic Encyclopedia of Archaeal and Bacterial Type Strains, Phase II (KMG-II): from individual species to whole genera.</title>
        <authorList>
            <person name="Goeker M."/>
        </authorList>
    </citation>
    <scope>NUCLEOTIDE SEQUENCE [LARGE SCALE GENOMIC DNA]</scope>
    <source>
        <strain evidence="3 4">DSM 100346</strain>
    </source>
</reference>
<dbReference type="Pfam" id="PF08327">
    <property type="entry name" value="AHSA1"/>
    <property type="match status" value="1"/>
</dbReference>
<proteinExistence type="inferred from homology"/>
<name>A0A316AJD9_9BACT</name>
<dbReference type="InterPro" id="IPR023393">
    <property type="entry name" value="START-like_dom_sf"/>
</dbReference>
<evidence type="ECO:0000313" key="4">
    <source>
        <dbReference type="Proteomes" id="UP000245880"/>
    </source>
</evidence>
<dbReference type="Gene3D" id="3.30.530.20">
    <property type="match status" value="1"/>
</dbReference>
<gene>
    <name evidence="3" type="ORF">CLV98_10756</name>
</gene>